<dbReference type="InterPro" id="IPR050469">
    <property type="entry name" value="Diguanylate_Cyclase"/>
</dbReference>
<evidence type="ECO:0000256" key="3">
    <source>
        <dbReference type="SAM" id="Phobius"/>
    </source>
</evidence>
<protein>
    <recommendedName>
        <fullName evidence="1">diguanylate cyclase</fullName>
        <ecNumber evidence="1">2.7.7.65</ecNumber>
    </recommendedName>
</protein>
<gene>
    <name evidence="5" type="ordered locus">RPE_3445</name>
</gene>
<dbReference type="EC" id="2.7.7.65" evidence="1"/>
<reference evidence="5" key="1">
    <citation type="submission" date="2006-09" db="EMBL/GenBank/DDBJ databases">
        <title>Complete sequence of Rhodopseudomonas palustris BisA53.</title>
        <authorList>
            <consortium name="US DOE Joint Genome Institute"/>
            <person name="Copeland A."/>
            <person name="Lucas S."/>
            <person name="Lapidus A."/>
            <person name="Barry K."/>
            <person name="Detter J.C."/>
            <person name="Glavina del Rio T."/>
            <person name="Hammon N."/>
            <person name="Israni S."/>
            <person name="Dalin E."/>
            <person name="Tice H."/>
            <person name="Pitluck S."/>
            <person name="Chain P."/>
            <person name="Malfatti S."/>
            <person name="Shin M."/>
            <person name="Vergez L."/>
            <person name="Schmutz J."/>
            <person name="Larimer F."/>
            <person name="Land M."/>
            <person name="Hauser L."/>
            <person name="Pelletier D.A."/>
            <person name="Kyrpides N."/>
            <person name="Kim E."/>
            <person name="Harwood C.S."/>
            <person name="Oda Y."/>
            <person name="Richardson P."/>
        </authorList>
    </citation>
    <scope>NUCLEOTIDE SEQUENCE [LARGE SCALE GENOMIC DNA]</scope>
    <source>
        <strain evidence="5">BisA53</strain>
    </source>
</reference>
<dbReference type="SMART" id="SM00267">
    <property type="entry name" value="GGDEF"/>
    <property type="match status" value="1"/>
</dbReference>
<evidence type="ECO:0000259" key="4">
    <source>
        <dbReference type="PROSITE" id="PS50887"/>
    </source>
</evidence>
<dbReference type="InterPro" id="IPR043128">
    <property type="entry name" value="Rev_trsase/Diguanyl_cyclase"/>
</dbReference>
<dbReference type="EMBL" id="CP000463">
    <property type="protein sequence ID" value="ABJ07377.1"/>
    <property type="molecule type" value="Genomic_DNA"/>
</dbReference>
<dbReference type="KEGG" id="rpe:RPE_3445"/>
<dbReference type="Gene3D" id="3.30.70.270">
    <property type="match status" value="1"/>
</dbReference>
<dbReference type="GO" id="GO:0005886">
    <property type="term" value="C:plasma membrane"/>
    <property type="evidence" value="ECO:0007669"/>
    <property type="project" value="TreeGrafter"/>
</dbReference>
<dbReference type="GO" id="GO:1902201">
    <property type="term" value="P:negative regulation of bacterial-type flagellum-dependent cell motility"/>
    <property type="evidence" value="ECO:0007669"/>
    <property type="project" value="TreeGrafter"/>
</dbReference>
<dbReference type="eggNOG" id="COG3706">
    <property type="taxonomic scope" value="Bacteria"/>
</dbReference>
<dbReference type="STRING" id="316055.RPE_3445"/>
<name>Q07L07_RHOP5</name>
<evidence type="ECO:0000313" key="5">
    <source>
        <dbReference type="EMBL" id="ABJ07377.1"/>
    </source>
</evidence>
<feature type="transmembrane region" description="Helical" evidence="3">
    <location>
        <begin position="99"/>
        <end position="118"/>
    </location>
</feature>
<dbReference type="PROSITE" id="PS50887">
    <property type="entry name" value="GGDEF"/>
    <property type="match status" value="1"/>
</dbReference>
<dbReference type="GO" id="GO:0043709">
    <property type="term" value="P:cell adhesion involved in single-species biofilm formation"/>
    <property type="evidence" value="ECO:0007669"/>
    <property type="project" value="TreeGrafter"/>
</dbReference>
<keyword evidence="3" id="KW-1133">Transmembrane helix</keyword>
<keyword evidence="3" id="KW-0812">Transmembrane</keyword>
<feature type="transmembrane region" description="Helical" evidence="3">
    <location>
        <begin position="125"/>
        <end position="142"/>
    </location>
</feature>
<dbReference type="PANTHER" id="PTHR45138:SF9">
    <property type="entry name" value="DIGUANYLATE CYCLASE DGCM-RELATED"/>
    <property type="match status" value="1"/>
</dbReference>
<dbReference type="HOGENOM" id="CLU_000445_11_2_5"/>
<evidence type="ECO:0000256" key="1">
    <source>
        <dbReference type="ARBA" id="ARBA00012528"/>
    </source>
</evidence>
<dbReference type="SUPFAM" id="SSF55073">
    <property type="entry name" value="Nucleotide cyclase"/>
    <property type="match status" value="1"/>
</dbReference>
<evidence type="ECO:0000256" key="2">
    <source>
        <dbReference type="ARBA" id="ARBA00034247"/>
    </source>
</evidence>
<dbReference type="NCBIfam" id="TIGR00254">
    <property type="entry name" value="GGDEF"/>
    <property type="match status" value="1"/>
</dbReference>
<dbReference type="FunFam" id="3.30.70.270:FF:000001">
    <property type="entry name" value="Diguanylate cyclase domain protein"/>
    <property type="match status" value="1"/>
</dbReference>
<feature type="transmembrane region" description="Helical" evidence="3">
    <location>
        <begin position="148"/>
        <end position="167"/>
    </location>
</feature>
<feature type="transmembrane region" description="Helical" evidence="3">
    <location>
        <begin position="42"/>
        <end position="61"/>
    </location>
</feature>
<accession>Q07L07</accession>
<organism evidence="5">
    <name type="scientific">Rhodopseudomonas palustris (strain BisA53)</name>
    <dbReference type="NCBI Taxonomy" id="316055"/>
    <lineage>
        <taxon>Bacteria</taxon>
        <taxon>Pseudomonadati</taxon>
        <taxon>Pseudomonadota</taxon>
        <taxon>Alphaproteobacteria</taxon>
        <taxon>Hyphomicrobiales</taxon>
        <taxon>Nitrobacteraceae</taxon>
        <taxon>Rhodopseudomonas</taxon>
    </lineage>
</organism>
<dbReference type="InterPro" id="IPR000160">
    <property type="entry name" value="GGDEF_dom"/>
</dbReference>
<proteinExistence type="predicted"/>
<sequence length="363" mass="39583">MPDTEPPPFRSARQMQLLLMVGALNLVAIPIDLLVLGRHLALALTLRLAVVTPFVLCGLALCRFSRSSRLQVLASATTIVVLALVSASLGQFADEPVASRYMMATLFLIFGAALSVALPWRTTKWMTAIATLAFAVIVSTGLSYPPRLANLDLVLFCATAAASALYLRHRKDQQLAREIDLRRIDSTHARELRKANHSLSLLSYTDPLTGVFNRRYLDGFIDKIAATIAPYAGYGVLMVDVDRFKLLNDLSGHLYGDECLRRIATTLQRGLRSSEDFVIRYGGEEFAVMLPDADLGETLAVAERLRAMVAEQRIPHPGLGPEGTLSVSIGAYSTISDDVIEALRRADLALYGAKQAGRDRVAA</sequence>
<dbReference type="PANTHER" id="PTHR45138">
    <property type="entry name" value="REGULATORY COMPONENTS OF SENSORY TRANSDUCTION SYSTEM"/>
    <property type="match status" value="1"/>
</dbReference>
<feature type="transmembrane region" description="Helical" evidence="3">
    <location>
        <begin position="73"/>
        <end position="93"/>
    </location>
</feature>
<dbReference type="CDD" id="cd01949">
    <property type="entry name" value="GGDEF"/>
    <property type="match status" value="1"/>
</dbReference>
<dbReference type="GO" id="GO:0052621">
    <property type="term" value="F:diguanylate cyclase activity"/>
    <property type="evidence" value="ECO:0007669"/>
    <property type="project" value="UniProtKB-EC"/>
</dbReference>
<feature type="transmembrane region" description="Helical" evidence="3">
    <location>
        <begin position="17"/>
        <end position="36"/>
    </location>
</feature>
<comment type="catalytic activity">
    <reaction evidence="2">
        <text>2 GTP = 3',3'-c-di-GMP + 2 diphosphate</text>
        <dbReference type="Rhea" id="RHEA:24898"/>
        <dbReference type="ChEBI" id="CHEBI:33019"/>
        <dbReference type="ChEBI" id="CHEBI:37565"/>
        <dbReference type="ChEBI" id="CHEBI:58805"/>
        <dbReference type="EC" id="2.7.7.65"/>
    </reaction>
</comment>
<feature type="domain" description="GGDEF" evidence="4">
    <location>
        <begin position="232"/>
        <end position="363"/>
    </location>
</feature>
<dbReference type="Pfam" id="PF00990">
    <property type="entry name" value="GGDEF"/>
    <property type="match status" value="1"/>
</dbReference>
<dbReference type="InterPro" id="IPR029787">
    <property type="entry name" value="Nucleotide_cyclase"/>
</dbReference>
<keyword evidence="3" id="KW-0472">Membrane</keyword>
<dbReference type="AlphaFoldDB" id="Q07L07"/>